<sequence length="92" mass="10951">MLKHKKIEAVNAFTKQFMEVDKYIIQSSMWNLGIQPLLKKAYFDTIMSAGKTFKYTAEGPEGLMKEKKKKSIFMEWEDFIRRQLEWNIPILT</sequence>
<dbReference type="PANTHER" id="PTHR43741">
    <property type="entry name" value="FMN-DEPENDENT NADH-AZOREDUCTASE 1"/>
    <property type="match status" value="1"/>
</dbReference>
<gene>
    <name evidence="2" type="ORF">BsIDN1_33780</name>
</gene>
<dbReference type="InterPro" id="IPR003680">
    <property type="entry name" value="Flavodoxin_fold"/>
</dbReference>
<organism evidence="2 3">
    <name type="scientific">Bacillus safensis</name>
    <dbReference type="NCBI Taxonomy" id="561879"/>
    <lineage>
        <taxon>Bacteria</taxon>
        <taxon>Bacillati</taxon>
        <taxon>Bacillota</taxon>
        <taxon>Bacilli</taxon>
        <taxon>Bacillales</taxon>
        <taxon>Bacillaceae</taxon>
        <taxon>Bacillus</taxon>
    </lineage>
</organism>
<dbReference type="Pfam" id="PF02525">
    <property type="entry name" value="Flavodoxin_2"/>
    <property type="match status" value="1"/>
</dbReference>
<dbReference type="Gene3D" id="3.40.50.360">
    <property type="match status" value="1"/>
</dbReference>
<dbReference type="InterPro" id="IPR050104">
    <property type="entry name" value="FMN-dep_NADH:Q_OxRdtase_AzoR1"/>
</dbReference>
<dbReference type="AlphaFoldDB" id="A0A5S9M871"/>
<dbReference type="Proteomes" id="UP000464658">
    <property type="component" value="Chromosome"/>
</dbReference>
<feature type="domain" description="Flavodoxin-like fold" evidence="1">
    <location>
        <begin position="12"/>
        <end position="68"/>
    </location>
</feature>
<proteinExistence type="predicted"/>
<dbReference type="EMBL" id="AP021906">
    <property type="protein sequence ID" value="BBP89760.1"/>
    <property type="molecule type" value="Genomic_DNA"/>
</dbReference>
<evidence type="ECO:0000313" key="2">
    <source>
        <dbReference type="EMBL" id="BBP89760.1"/>
    </source>
</evidence>
<evidence type="ECO:0000313" key="3">
    <source>
        <dbReference type="Proteomes" id="UP000464658"/>
    </source>
</evidence>
<dbReference type="SUPFAM" id="SSF52218">
    <property type="entry name" value="Flavoproteins"/>
    <property type="match status" value="1"/>
</dbReference>
<protein>
    <recommendedName>
        <fullName evidence="1">Flavodoxin-like fold domain-containing protein</fullName>
    </recommendedName>
</protein>
<dbReference type="PANTHER" id="PTHR43741:SF7">
    <property type="entry name" value="FMN-DEPENDENT NADH:QUINONE OXIDOREDUCTASE"/>
    <property type="match status" value="1"/>
</dbReference>
<dbReference type="InterPro" id="IPR029039">
    <property type="entry name" value="Flavoprotein-like_sf"/>
</dbReference>
<name>A0A5S9M871_BACIA</name>
<reference evidence="2 3" key="1">
    <citation type="submission" date="2019-12" db="EMBL/GenBank/DDBJ databases">
        <title>Full genome sequence of a Bacillus safensis strain isolated from commercially available natto in Indonesia.</title>
        <authorList>
            <person name="Yoshida M."/>
            <person name="Uomi M."/>
            <person name="Waturangi D."/>
            <person name="Ekaputri J.J."/>
            <person name="Setiamarga D.H.E."/>
        </authorList>
    </citation>
    <scope>NUCLEOTIDE SEQUENCE [LARGE SCALE GENOMIC DNA]</scope>
    <source>
        <strain evidence="2 3">IDN1</strain>
    </source>
</reference>
<accession>A0A5S9M871</accession>
<evidence type="ECO:0000259" key="1">
    <source>
        <dbReference type="Pfam" id="PF02525"/>
    </source>
</evidence>